<proteinExistence type="predicted"/>
<organism evidence="1 2">
    <name type="scientific">Agaricus bisporus var. burnettii</name>
    <dbReference type="NCBI Taxonomy" id="192524"/>
    <lineage>
        <taxon>Eukaryota</taxon>
        <taxon>Fungi</taxon>
        <taxon>Dikarya</taxon>
        <taxon>Basidiomycota</taxon>
        <taxon>Agaricomycotina</taxon>
        <taxon>Agaricomycetes</taxon>
        <taxon>Agaricomycetidae</taxon>
        <taxon>Agaricales</taxon>
        <taxon>Agaricineae</taxon>
        <taxon>Agaricaceae</taxon>
        <taxon>Agaricus</taxon>
    </lineage>
</organism>
<reference evidence="1 2" key="1">
    <citation type="journal article" name="Sci. Rep.">
        <title>Telomere-to-telomere assembled and centromere annotated genomes of the two main subspecies of the button mushroom Agaricus bisporus reveal especially polymorphic chromosome ends.</title>
        <authorList>
            <person name="Sonnenberg A.S.M."/>
            <person name="Sedaghat-Telgerd N."/>
            <person name="Lavrijssen B."/>
            <person name="Ohm R.A."/>
            <person name="Hendrickx P.M."/>
            <person name="Scholtmeijer K."/>
            <person name="Baars J.J.P."/>
            <person name="van Peer A."/>
        </authorList>
    </citation>
    <scope>NUCLEOTIDE SEQUENCE [LARGE SCALE GENOMIC DNA]</scope>
    <source>
        <strain evidence="1 2">H119_p4</strain>
    </source>
</reference>
<sequence length="299" mass="34890">MQHLRASAIRAGRRCLSQQRISTGSQYIPQLPKPVAGWPSFWVIRKEVEEFLYPLYARGWGVGFYARANYSSRHDRYVAHLNTDYAFANYSCASQFLADLAVTADEEKHHPSLLFLRNSKRPTLSIYLHTDSALRPRWHEEDPNASPPLSRRVPGITRRDLRFAILLEQLYDQYYHQGRALELRGQILKRYFARPTWEFLVARFIRSSLSLLPVTKREEQREHLLQVLAHTGKEDVDLASITNDPDETQSTECPACGGNHRIHECILRSQYPPSALCYICLEPHWWLDCPERHRKSHMH</sequence>
<evidence type="ECO:0000313" key="2">
    <source>
        <dbReference type="Proteomes" id="UP000629468"/>
    </source>
</evidence>
<dbReference type="GO" id="GO:0008124">
    <property type="term" value="F:4-alpha-hydroxytetrahydrobiopterin dehydratase activity"/>
    <property type="evidence" value="ECO:0007669"/>
    <property type="project" value="InterPro"/>
</dbReference>
<dbReference type="AlphaFoldDB" id="A0A8H7C363"/>
<evidence type="ECO:0000313" key="1">
    <source>
        <dbReference type="EMBL" id="KAF7761338.1"/>
    </source>
</evidence>
<evidence type="ECO:0008006" key="3">
    <source>
        <dbReference type="Google" id="ProtNLM"/>
    </source>
</evidence>
<dbReference type="Proteomes" id="UP000629468">
    <property type="component" value="Unassembled WGS sequence"/>
</dbReference>
<accession>A0A8H7C363</accession>
<dbReference type="InterPro" id="IPR036428">
    <property type="entry name" value="PCD_sf"/>
</dbReference>
<dbReference type="SUPFAM" id="SSF55248">
    <property type="entry name" value="PCD-like"/>
    <property type="match status" value="1"/>
</dbReference>
<dbReference type="GO" id="GO:0006729">
    <property type="term" value="P:tetrahydrobiopterin biosynthetic process"/>
    <property type="evidence" value="ECO:0007669"/>
    <property type="project" value="InterPro"/>
</dbReference>
<protein>
    <recommendedName>
        <fullName evidence="3">4a-hydroxytetrahydrobiopterin dehydratase</fullName>
    </recommendedName>
</protein>
<dbReference type="Gene3D" id="3.30.1360.20">
    <property type="entry name" value="Transcriptional coactivator/pterin dehydratase"/>
    <property type="match status" value="1"/>
</dbReference>
<comment type="caution">
    <text evidence="1">The sequence shown here is derived from an EMBL/GenBank/DDBJ whole genome shotgun (WGS) entry which is preliminary data.</text>
</comment>
<gene>
    <name evidence="1" type="ORF">Agabi119p4_9330</name>
</gene>
<dbReference type="EMBL" id="JABXXO010000013">
    <property type="protein sequence ID" value="KAF7761338.1"/>
    <property type="molecule type" value="Genomic_DNA"/>
</dbReference>
<name>A0A8H7C363_AGABI</name>